<dbReference type="EMBL" id="GG657453">
    <property type="protein sequence ID" value="OAT07598.1"/>
    <property type="molecule type" value="Genomic_DNA"/>
</dbReference>
<protein>
    <submittedName>
        <fullName evidence="2">Uncharacterized protein</fullName>
    </submittedName>
</protein>
<organism evidence="2 3">
    <name type="scientific">Blastomyces gilchristii (strain SLH14081)</name>
    <name type="common">Blastomyces dermatitidis</name>
    <dbReference type="NCBI Taxonomy" id="559298"/>
    <lineage>
        <taxon>Eukaryota</taxon>
        <taxon>Fungi</taxon>
        <taxon>Dikarya</taxon>
        <taxon>Ascomycota</taxon>
        <taxon>Pezizomycotina</taxon>
        <taxon>Eurotiomycetes</taxon>
        <taxon>Eurotiomycetidae</taxon>
        <taxon>Onygenales</taxon>
        <taxon>Ajellomycetaceae</taxon>
        <taxon>Blastomyces</taxon>
    </lineage>
</organism>
<dbReference type="Proteomes" id="UP000002038">
    <property type="component" value="Unassembled WGS sequence"/>
</dbReference>
<dbReference type="KEGG" id="bgh:BDBG_03634"/>
<evidence type="ECO:0000313" key="3">
    <source>
        <dbReference type="Proteomes" id="UP000002038"/>
    </source>
</evidence>
<dbReference type="AlphaFoldDB" id="A0A179UK50"/>
<feature type="compositionally biased region" description="Basic residues" evidence="1">
    <location>
        <begin position="41"/>
        <end position="59"/>
    </location>
</feature>
<name>A0A179UK50_BLAGS</name>
<gene>
    <name evidence="2" type="ORF">BDBG_03634</name>
</gene>
<reference evidence="3" key="1">
    <citation type="journal article" date="2015" name="PLoS Genet.">
        <title>The dynamic genome and transcriptome of the human fungal pathogen Blastomyces and close relative Emmonsia.</title>
        <authorList>
            <person name="Munoz J.F."/>
            <person name="Gauthier G.M."/>
            <person name="Desjardins C.A."/>
            <person name="Gallo J.E."/>
            <person name="Holder J."/>
            <person name="Sullivan T.D."/>
            <person name="Marty A.J."/>
            <person name="Carmen J.C."/>
            <person name="Chen Z."/>
            <person name="Ding L."/>
            <person name="Gujja S."/>
            <person name="Magrini V."/>
            <person name="Misas E."/>
            <person name="Mitreva M."/>
            <person name="Priest M."/>
            <person name="Saif S."/>
            <person name="Whiston E.A."/>
            <person name="Young S."/>
            <person name="Zeng Q."/>
            <person name="Goldman W.E."/>
            <person name="Mardis E.R."/>
            <person name="Taylor J.W."/>
            <person name="McEwen J.G."/>
            <person name="Clay O.K."/>
            <person name="Klein B.S."/>
            <person name="Cuomo C.A."/>
        </authorList>
    </citation>
    <scope>NUCLEOTIDE SEQUENCE [LARGE SCALE GENOMIC DNA]</scope>
    <source>
        <strain evidence="3">SLH14081</strain>
    </source>
</reference>
<sequence>MSFISINSSEVQKIINTIIITENNTLKHIHFNVEKKNVKVKEKKQKNEKRKKVKKKSSVKKYSVTENAEVRVLKKQMTSVESVDSHDIEILPLYIENKALCKENAALKIKFRTIISLLQINQTILENDI</sequence>
<dbReference type="RefSeq" id="XP_002625575.1">
    <property type="nucleotide sequence ID" value="XM_002625529.1"/>
</dbReference>
<feature type="region of interest" description="Disordered" evidence="1">
    <location>
        <begin position="38"/>
        <end position="61"/>
    </location>
</feature>
<dbReference type="VEuPathDB" id="FungiDB:BDBG_03634"/>
<evidence type="ECO:0000313" key="2">
    <source>
        <dbReference type="EMBL" id="OAT07598.1"/>
    </source>
</evidence>
<keyword evidence="3" id="KW-1185">Reference proteome</keyword>
<dbReference type="GeneID" id="8505388"/>
<evidence type="ECO:0000256" key="1">
    <source>
        <dbReference type="SAM" id="MobiDB-lite"/>
    </source>
</evidence>
<proteinExistence type="predicted"/>
<accession>A0A179UK50</accession>